<keyword evidence="2" id="KW-0479">Metal-binding</keyword>
<reference evidence="5 6" key="1">
    <citation type="submission" date="2022-01" db="EMBL/GenBank/DDBJ databases">
        <authorList>
            <person name="Won M."/>
            <person name="Kim S.-J."/>
            <person name="Kwon S.-W."/>
        </authorList>
    </citation>
    <scope>NUCLEOTIDE SEQUENCE [LARGE SCALE GENOMIC DNA]</scope>
    <source>
        <strain evidence="5 6">KCTC 23505</strain>
    </source>
</reference>
<keyword evidence="6" id="KW-1185">Reference proteome</keyword>
<evidence type="ECO:0000259" key="3">
    <source>
        <dbReference type="Pfam" id="PF00586"/>
    </source>
</evidence>
<feature type="binding site" evidence="2">
    <location>
        <position position="72"/>
    </location>
    <ligand>
        <name>Mg(2+)</name>
        <dbReference type="ChEBI" id="CHEBI:18420"/>
        <label>4</label>
    </ligand>
</feature>
<name>A0ABS9E2W5_9PROT</name>
<dbReference type="RefSeq" id="WP_235706037.1">
    <property type="nucleotide sequence ID" value="NZ_JAKGBZ010000074.1"/>
</dbReference>
<feature type="binding site" evidence="2">
    <location>
        <position position="42"/>
    </location>
    <ligand>
        <name>Mg(2+)</name>
        <dbReference type="ChEBI" id="CHEBI:18420"/>
        <label>4</label>
    </ligand>
</feature>
<evidence type="ECO:0000259" key="4">
    <source>
        <dbReference type="Pfam" id="PF02769"/>
    </source>
</evidence>
<feature type="binding site" evidence="2">
    <location>
        <position position="27"/>
    </location>
    <ligand>
        <name>Mg(2+)</name>
        <dbReference type="ChEBI" id="CHEBI:18420"/>
        <label>4</label>
    </ligand>
</feature>
<dbReference type="Gene3D" id="3.30.1330.10">
    <property type="entry name" value="PurM-like, N-terminal domain"/>
    <property type="match status" value="1"/>
</dbReference>
<feature type="binding site" evidence="2">
    <location>
        <position position="44"/>
    </location>
    <ligand>
        <name>Mg(2+)</name>
        <dbReference type="ChEBI" id="CHEBI:18420"/>
        <label>2</label>
    </ligand>
</feature>
<comment type="similarity">
    <text evidence="2">Belongs to the thiamine-monophosphate kinase family.</text>
</comment>
<accession>A0ABS9E2W5</accession>
<organism evidence="5 6">
    <name type="scientific">Acidiphilium iwatense</name>
    <dbReference type="NCBI Taxonomy" id="768198"/>
    <lineage>
        <taxon>Bacteria</taxon>
        <taxon>Pseudomonadati</taxon>
        <taxon>Pseudomonadota</taxon>
        <taxon>Alphaproteobacteria</taxon>
        <taxon>Acetobacterales</taxon>
        <taxon>Acidocellaceae</taxon>
        <taxon>Acidiphilium</taxon>
    </lineage>
</organism>
<feature type="binding site" evidence="2">
    <location>
        <position position="44"/>
    </location>
    <ligand>
        <name>Mg(2+)</name>
        <dbReference type="ChEBI" id="CHEBI:18420"/>
        <label>1</label>
    </ligand>
</feature>
<protein>
    <recommendedName>
        <fullName evidence="2">Thiamine-monophosphate kinase</fullName>
        <shortName evidence="2">TMP kinase</shortName>
        <shortName evidence="2">Thiamine-phosphate kinase</shortName>
        <ecNumber evidence="2">2.7.4.16</ecNumber>
    </recommendedName>
</protein>
<dbReference type="GO" id="GO:0009030">
    <property type="term" value="F:thiamine-phosphate kinase activity"/>
    <property type="evidence" value="ECO:0007669"/>
    <property type="project" value="UniProtKB-EC"/>
</dbReference>
<dbReference type="InterPro" id="IPR010918">
    <property type="entry name" value="PurM-like_C_dom"/>
</dbReference>
<comment type="catalytic activity">
    <reaction evidence="2">
        <text>thiamine phosphate + ATP = thiamine diphosphate + ADP</text>
        <dbReference type="Rhea" id="RHEA:15913"/>
        <dbReference type="ChEBI" id="CHEBI:30616"/>
        <dbReference type="ChEBI" id="CHEBI:37575"/>
        <dbReference type="ChEBI" id="CHEBI:58937"/>
        <dbReference type="ChEBI" id="CHEBI:456216"/>
        <dbReference type="EC" id="2.7.4.16"/>
    </reaction>
</comment>
<dbReference type="InterPro" id="IPR006283">
    <property type="entry name" value="ThiL-like"/>
</dbReference>
<feature type="binding site" evidence="2">
    <location>
        <position position="208"/>
    </location>
    <ligand>
        <name>ATP</name>
        <dbReference type="ChEBI" id="CHEBI:30616"/>
    </ligand>
</feature>
<feature type="binding site" evidence="2">
    <location>
        <position position="51"/>
    </location>
    <ligand>
        <name>substrate</name>
    </ligand>
</feature>
<keyword evidence="2" id="KW-0460">Magnesium</keyword>
<keyword evidence="1 2" id="KW-0784">Thiamine biosynthesis</keyword>
<dbReference type="Pfam" id="PF02769">
    <property type="entry name" value="AIRS_C"/>
    <property type="match status" value="1"/>
</dbReference>
<feature type="binding site" evidence="2">
    <location>
        <position position="120"/>
    </location>
    <ligand>
        <name>Mg(2+)</name>
        <dbReference type="ChEBI" id="CHEBI:18420"/>
        <label>1</label>
    </ligand>
</feature>
<feature type="binding site" evidence="2">
    <location>
        <begin position="119"/>
        <end position="120"/>
    </location>
    <ligand>
        <name>ATP</name>
        <dbReference type="ChEBI" id="CHEBI:30616"/>
    </ligand>
</feature>
<comment type="miscellaneous">
    <text evidence="2">Reaction mechanism of ThiL seems to utilize a direct, inline transfer of the gamma-phosphate of ATP to TMP rather than a phosphorylated enzyme intermediate.</text>
</comment>
<dbReference type="EMBL" id="JAKGBZ010000074">
    <property type="protein sequence ID" value="MCF3948725.1"/>
    <property type="molecule type" value="Genomic_DNA"/>
</dbReference>
<comment type="function">
    <text evidence="2">Catalyzes the ATP-dependent phosphorylation of thiamine-monophosphate (TMP) to form thiamine-pyrophosphate (TPP), the active form of vitamin B1.</text>
</comment>
<feature type="binding site" evidence="2">
    <location>
        <position position="310"/>
    </location>
    <ligand>
        <name>substrate</name>
    </ligand>
</feature>
<feature type="binding site" evidence="2">
    <location>
        <position position="72"/>
    </location>
    <ligand>
        <name>Mg(2+)</name>
        <dbReference type="ChEBI" id="CHEBI:18420"/>
        <label>3</label>
    </ligand>
</feature>
<dbReference type="SUPFAM" id="SSF56042">
    <property type="entry name" value="PurM C-terminal domain-like"/>
    <property type="match status" value="1"/>
</dbReference>
<feature type="binding site" evidence="2">
    <location>
        <position position="146"/>
    </location>
    <ligand>
        <name>ATP</name>
        <dbReference type="ChEBI" id="CHEBI:30616"/>
    </ligand>
</feature>
<dbReference type="InterPro" id="IPR016188">
    <property type="entry name" value="PurM-like_N"/>
</dbReference>
<feature type="binding site" evidence="2">
    <location>
        <position position="206"/>
    </location>
    <ligand>
        <name>Mg(2+)</name>
        <dbReference type="ChEBI" id="CHEBI:18420"/>
        <label>3</label>
    </ligand>
</feature>
<dbReference type="PIRSF" id="PIRSF005303">
    <property type="entry name" value="Thiam_monoph_kin"/>
    <property type="match status" value="1"/>
</dbReference>
<dbReference type="SUPFAM" id="SSF55326">
    <property type="entry name" value="PurM N-terminal domain-like"/>
    <property type="match status" value="1"/>
</dbReference>
<keyword evidence="2 5" id="KW-0418">Kinase</keyword>
<dbReference type="Gene3D" id="3.90.650.10">
    <property type="entry name" value="PurM-like C-terminal domain"/>
    <property type="match status" value="1"/>
</dbReference>
<dbReference type="Proteomes" id="UP001521209">
    <property type="component" value="Unassembled WGS sequence"/>
</dbReference>
<feature type="binding site" evidence="2">
    <location>
        <position position="255"/>
    </location>
    <ligand>
        <name>substrate</name>
    </ligand>
</feature>
<comment type="pathway">
    <text evidence="2">Cofactor biosynthesis; thiamine diphosphate biosynthesis; thiamine diphosphate from thiamine phosphate: step 1/1.</text>
</comment>
<dbReference type="NCBIfam" id="TIGR01379">
    <property type="entry name" value="thiL"/>
    <property type="match status" value="1"/>
</dbReference>
<keyword evidence="2 5" id="KW-0808">Transferase</keyword>
<keyword evidence="2" id="KW-0547">Nucleotide-binding</keyword>
<evidence type="ECO:0000313" key="5">
    <source>
        <dbReference type="EMBL" id="MCF3948725.1"/>
    </source>
</evidence>
<dbReference type="EC" id="2.7.4.16" evidence="2"/>
<feature type="binding site" evidence="2">
    <location>
        <position position="72"/>
    </location>
    <ligand>
        <name>Mg(2+)</name>
        <dbReference type="ChEBI" id="CHEBI:18420"/>
        <label>2</label>
    </ligand>
</feature>
<comment type="caution">
    <text evidence="5">The sequence shown here is derived from an EMBL/GenBank/DDBJ whole genome shotgun (WGS) entry which is preliminary data.</text>
</comment>
<keyword evidence="2" id="KW-0067">ATP-binding</keyword>
<dbReference type="HAMAP" id="MF_02128">
    <property type="entry name" value="TMP_kinase"/>
    <property type="match status" value="1"/>
</dbReference>
<feature type="domain" description="PurM-like N-terminal" evidence="3">
    <location>
        <begin position="26"/>
        <end position="138"/>
    </location>
</feature>
<dbReference type="PANTHER" id="PTHR30270">
    <property type="entry name" value="THIAMINE-MONOPHOSPHATE KINASE"/>
    <property type="match status" value="1"/>
</dbReference>
<sequence length="313" mass="33101">MSGTEFERIARYFAPLADEAALGLSDDAALWTPPYGKTLVLTVDQMVEGVHFLPDDPPGCVARKLLRRNLSDLAAMGGEPDGYLLTTALRVDTPEAWLAEFAEGLARDQKRYRIELFGGDSTSTPGPLMASVTMIGCVAPGAAWRRSGARAGDAVFVTGTIGDAALGLEAARGKLDDSSGHFRERRLLPEPRIGLPLAGLVHAAIDVSDGLVQDLGHICRNSGVGAVIEAGLVPASAAARAAGESWLEARLTGGDDYELILATPPDAEAALRKACGLVPVTKIGHFSGDSDEVVVLDRAGRRMAFTRTGWRHF</sequence>
<evidence type="ECO:0000313" key="6">
    <source>
        <dbReference type="Proteomes" id="UP001521209"/>
    </source>
</evidence>
<feature type="binding site" evidence="2">
    <location>
        <position position="27"/>
    </location>
    <ligand>
        <name>Mg(2+)</name>
        <dbReference type="ChEBI" id="CHEBI:18420"/>
        <label>3</label>
    </ligand>
</feature>
<proteinExistence type="inferred from homology"/>
<evidence type="ECO:0000256" key="1">
    <source>
        <dbReference type="ARBA" id="ARBA00022977"/>
    </source>
</evidence>
<dbReference type="PANTHER" id="PTHR30270:SF0">
    <property type="entry name" value="THIAMINE-MONOPHOSPHATE KINASE"/>
    <property type="match status" value="1"/>
</dbReference>
<dbReference type="InterPro" id="IPR036921">
    <property type="entry name" value="PurM-like_N_sf"/>
</dbReference>
<gene>
    <name evidence="2 5" type="primary">thiL</name>
    <name evidence="5" type="ORF">L2A60_18890</name>
</gene>
<feature type="domain" description="PurM-like C-terminal" evidence="4">
    <location>
        <begin position="150"/>
        <end position="295"/>
    </location>
</feature>
<comment type="caution">
    <text evidence="2">Lacks conserved residue(s) required for the propagation of feature annotation.</text>
</comment>
<dbReference type="Pfam" id="PF00586">
    <property type="entry name" value="AIRS"/>
    <property type="match status" value="1"/>
</dbReference>
<dbReference type="InterPro" id="IPR036676">
    <property type="entry name" value="PurM-like_C_sf"/>
</dbReference>
<evidence type="ECO:0000256" key="2">
    <source>
        <dbReference type="HAMAP-Rule" id="MF_02128"/>
    </source>
</evidence>
<dbReference type="CDD" id="cd02194">
    <property type="entry name" value="ThiL"/>
    <property type="match status" value="1"/>
</dbReference>
<feature type="binding site" evidence="2">
    <location>
        <position position="209"/>
    </location>
    <ligand>
        <name>Mg(2+)</name>
        <dbReference type="ChEBI" id="CHEBI:18420"/>
        <label>5</label>
    </ligand>
</feature>